<feature type="compositionally biased region" description="Basic and acidic residues" evidence="1">
    <location>
        <begin position="13"/>
        <end position="29"/>
    </location>
</feature>
<evidence type="ECO:0000313" key="3">
    <source>
        <dbReference type="EMBL" id="ORY96431.1"/>
    </source>
</evidence>
<keyword evidence="4" id="KW-1185">Reference proteome</keyword>
<protein>
    <submittedName>
        <fullName evidence="3">Uncharacterized protein</fullName>
    </submittedName>
</protein>
<feature type="transmembrane region" description="Helical" evidence="2">
    <location>
        <begin position="100"/>
        <end position="118"/>
    </location>
</feature>
<comment type="caution">
    <text evidence="3">The sequence shown here is derived from an EMBL/GenBank/DDBJ whole genome shotgun (WGS) entry which is preliminary data.</text>
</comment>
<dbReference type="InParanoid" id="A0A1X2HCB0"/>
<evidence type="ECO:0000256" key="2">
    <source>
        <dbReference type="SAM" id="Phobius"/>
    </source>
</evidence>
<organism evidence="3 4">
    <name type="scientific">Syncephalastrum racemosum</name>
    <name type="common">Filamentous fungus</name>
    <dbReference type="NCBI Taxonomy" id="13706"/>
    <lineage>
        <taxon>Eukaryota</taxon>
        <taxon>Fungi</taxon>
        <taxon>Fungi incertae sedis</taxon>
        <taxon>Mucoromycota</taxon>
        <taxon>Mucoromycotina</taxon>
        <taxon>Mucoromycetes</taxon>
        <taxon>Mucorales</taxon>
        <taxon>Syncephalastraceae</taxon>
        <taxon>Syncephalastrum</taxon>
    </lineage>
</organism>
<name>A0A1X2HCB0_SYNRA</name>
<accession>A0A1X2HCB0</accession>
<gene>
    <name evidence="3" type="ORF">BCR43DRAFT_491691</name>
</gene>
<keyword evidence="2" id="KW-0472">Membrane</keyword>
<feature type="region of interest" description="Disordered" evidence="1">
    <location>
        <begin position="1"/>
        <end position="29"/>
    </location>
</feature>
<dbReference type="EMBL" id="MCGN01000005">
    <property type="protein sequence ID" value="ORY96431.1"/>
    <property type="molecule type" value="Genomic_DNA"/>
</dbReference>
<evidence type="ECO:0000256" key="1">
    <source>
        <dbReference type="SAM" id="MobiDB-lite"/>
    </source>
</evidence>
<keyword evidence="2" id="KW-1133">Transmembrane helix</keyword>
<feature type="transmembrane region" description="Helical" evidence="2">
    <location>
        <begin position="58"/>
        <end position="80"/>
    </location>
</feature>
<reference evidence="3 4" key="1">
    <citation type="submission" date="2016-07" db="EMBL/GenBank/DDBJ databases">
        <title>Pervasive Adenine N6-methylation of Active Genes in Fungi.</title>
        <authorList>
            <consortium name="DOE Joint Genome Institute"/>
            <person name="Mondo S.J."/>
            <person name="Dannebaum R.O."/>
            <person name="Kuo R.C."/>
            <person name="Labutti K."/>
            <person name="Haridas S."/>
            <person name="Kuo A."/>
            <person name="Salamov A."/>
            <person name="Ahrendt S.R."/>
            <person name="Lipzen A."/>
            <person name="Sullivan W."/>
            <person name="Andreopoulos W.B."/>
            <person name="Clum A."/>
            <person name="Lindquist E."/>
            <person name="Daum C."/>
            <person name="Ramamoorthy G.K."/>
            <person name="Gryganskyi A."/>
            <person name="Culley D."/>
            <person name="Magnuson J.K."/>
            <person name="James T.Y."/>
            <person name="O'Malley M.A."/>
            <person name="Stajich J.E."/>
            <person name="Spatafora J.W."/>
            <person name="Visel A."/>
            <person name="Grigoriev I.V."/>
        </authorList>
    </citation>
    <scope>NUCLEOTIDE SEQUENCE [LARGE SCALE GENOMIC DNA]</scope>
    <source>
        <strain evidence="3 4">NRRL 2496</strain>
    </source>
</reference>
<keyword evidence="2" id="KW-0812">Transmembrane</keyword>
<sequence>MRPRMETLTWGNHRSEKNKEKRERDRARVKEAEEHGHRVIIHFIIIIIRSSYSYSYSFPLSLCLCLSLWPLSPPITHITYTQMHPTLFPPPPGKNLAEPVAHILHYFIIIIIIPTSILEATRRSWTVLHLPQTD</sequence>
<dbReference type="AlphaFoldDB" id="A0A1X2HCB0"/>
<proteinExistence type="predicted"/>
<dbReference type="Proteomes" id="UP000242180">
    <property type="component" value="Unassembled WGS sequence"/>
</dbReference>
<evidence type="ECO:0000313" key="4">
    <source>
        <dbReference type="Proteomes" id="UP000242180"/>
    </source>
</evidence>